<evidence type="ECO:0000256" key="1">
    <source>
        <dbReference type="ARBA" id="ARBA00004651"/>
    </source>
</evidence>
<dbReference type="Proteomes" id="UP000000637">
    <property type="component" value="Plasmid pTC2"/>
</dbReference>
<feature type="transmembrane region" description="Helical" evidence="6">
    <location>
        <begin position="169"/>
        <end position="188"/>
    </location>
</feature>
<dbReference type="HOGENOM" id="CLU_058215_0_0_11"/>
<keyword evidence="2" id="KW-1003">Cell membrane</keyword>
<dbReference type="InterPro" id="IPR020846">
    <property type="entry name" value="MFS_dom"/>
</dbReference>
<evidence type="ECO:0000313" key="9">
    <source>
        <dbReference type="Proteomes" id="UP000000637"/>
    </source>
</evidence>
<name>A1RDD5_PAEAT</name>
<dbReference type="PROSITE" id="PS50850">
    <property type="entry name" value="MFS"/>
    <property type="match status" value="1"/>
</dbReference>
<evidence type="ECO:0000256" key="2">
    <source>
        <dbReference type="ARBA" id="ARBA00022475"/>
    </source>
</evidence>
<dbReference type="Gene3D" id="1.20.1250.20">
    <property type="entry name" value="MFS general substrate transporter like domains"/>
    <property type="match status" value="1"/>
</dbReference>
<reference evidence="8 9" key="1">
    <citation type="journal article" date="2006" name="PLoS Genet.">
        <title>Secrets of soil survival revealed by the genome sequence of Arthrobacter aurescens TC1.</title>
        <authorList>
            <person name="Mongodin E.F."/>
            <person name="Shapir N."/>
            <person name="Daugherty S.C."/>
            <person name="DeBoy R.T."/>
            <person name="Emerson J.B."/>
            <person name="Shvartzbeyn A."/>
            <person name="Radune D."/>
            <person name="Vamathevan J."/>
            <person name="Riggs F."/>
            <person name="Grinberg V."/>
            <person name="Khouri H."/>
            <person name="Wackett L.P."/>
            <person name="Nelson K.E."/>
            <person name="Sadowsky M.J."/>
        </authorList>
    </citation>
    <scope>NUCLEOTIDE SEQUENCE [LARGE SCALE GENOMIC DNA]</scope>
    <source>
        <strain evidence="8 9">TC1</strain>
    </source>
</reference>
<dbReference type="Pfam" id="PF07690">
    <property type="entry name" value="MFS_1"/>
    <property type="match status" value="1"/>
</dbReference>
<feature type="transmembrane region" description="Helical" evidence="6">
    <location>
        <begin position="216"/>
        <end position="240"/>
    </location>
</feature>
<feature type="transmembrane region" description="Helical" evidence="6">
    <location>
        <begin position="339"/>
        <end position="361"/>
    </location>
</feature>
<dbReference type="KEGG" id="aau:AAur_pTC20084"/>
<protein>
    <submittedName>
        <fullName evidence="8">Major facilitator superfamily (MFS) transporter</fullName>
    </submittedName>
</protein>
<feature type="transmembrane region" description="Helical" evidence="6">
    <location>
        <begin position="283"/>
        <end position="302"/>
    </location>
</feature>
<evidence type="ECO:0000256" key="3">
    <source>
        <dbReference type="ARBA" id="ARBA00022692"/>
    </source>
</evidence>
<keyword evidence="9" id="KW-1185">Reference proteome</keyword>
<evidence type="ECO:0000256" key="6">
    <source>
        <dbReference type="SAM" id="Phobius"/>
    </source>
</evidence>
<dbReference type="GO" id="GO:0005886">
    <property type="term" value="C:plasma membrane"/>
    <property type="evidence" value="ECO:0007669"/>
    <property type="project" value="UniProtKB-SubCell"/>
</dbReference>
<keyword evidence="8" id="KW-0614">Plasmid</keyword>
<feature type="transmembrane region" description="Helical" evidence="6">
    <location>
        <begin position="141"/>
        <end position="163"/>
    </location>
</feature>
<dbReference type="AlphaFoldDB" id="A1RDD5"/>
<keyword evidence="4 6" id="KW-1133">Transmembrane helix</keyword>
<keyword evidence="3 6" id="KW-0812">Transmembrane</keyword>
<feature type="transmembrane region" description="Helical" evidence="6">
    <location>
        <begin position="246"/>
        <end position="271"/>
    </location>
</feature>
<feature type="transmembrane region" description="Helical" evidence="6">
    <location>
        <begin position="21"/>
        <end position="44"/>
    </location>
</feature>
<feature type="transmembrane region" description="Helical" evidence="6">
    <location>
        <begin position="308"/>
        <end position="327"/>
    </location>
</feature>
<proteinExistence type="predicted"/>
<dbReference type="PANTHER" id="PTHR43124:SF10">
    <property type="entry name" value="PURINE EFFLUX PUMP PBUE"/>
    <property type="match status" value="1"/>
</dbReference>
<feature type="transmembrane region" description="Helical" evidence="6">
    <location>
        <begin position="108"/>
        <end position="129"/>
    </location>
</feature>
<dbReference type="SUPFAM" id="SSF103473">
    <property type="entry name" value="MFS general substrate transporter"/>
    <property type="match status" value="1"/>
</dbReference>
<evidence type="ECO:0000313" key="8">
    <source>
        <dbReference type="EMBL" id="ABM10759.1"/>
    </source>
</evidence>
<organism evidence="8 9">
    <name type="scientific">Paenarthrobacter aurescens (strain TC1)</name>
    <dbReference type="NCBI Taxonomy" id="290340"/>
    <lineage>
        <taxon>Bacteria</taxon>
        <taxon>Bacillati</taxon>
        <taxon>Actinomycetota</taxon>
        <taxon>Actinomycetes</taxon>
        <taxon>Micrococcales</taxon>
        <taxon>Micrococcaceae</taxon>
        <taxon>Paenarthrobacter</taxon>
    </lineage>
</organism>
<dbReference type="InterPro" id="IPR036259">
    <property type="entry name" value="MFS_trans_sf"/>
</dbReference>
<feature type="transmembrane region" description="Helical" evidence="6">
    <location>
        <begin position="83"/>
        <end position="102"/>
    </location>
</feature>
<sequence length="393" mass="40748">MPTKLAASGLTTKTERGIYTYIAVFSAVLNTVLLIAPVIAGKLVERYGVTPLELGGLFSLELAAFSLASLPAFLWLRRINLRTATYLFTALVIVGNIISGFMDSFPALMAARFITSLASGSIMVILLTLSGRAANPSRSFGIFVVAQLAMGALILAVFPAIYAGVGVAAMYWTLACLAALCLFAVRCIDGEALRSQPRETPGDGASTKPVGPKAPVYRFVLGLAAVLLFYIALSGVWTFIAQISAAAGIGLSASSLVLSLATVAGIASALVATILGDSPRRRVFLLGGYLGMGLSVALLFGAPGLVRFAIAAVIFKFAWTFILPYLLSTLAGLGNAHVMSVVNLMIGTGFAIGPLLSGALIESTGDFTAMLSVALGGLLISMAAITLIQRKAV</sequence>
<evidence type="ECO:0000256" key="4">
    <source>
        <dbReference type="ARBA" id="ARBA00022989"/>
    </source>
</evidence>
<dbReference type="eggNOG" id="COG2814">
    <property type="taxonomic scope" value="Bacteria"/>
</dbReference>
<dbReference type="GO" id="GO:0022857">
    <property type="term" value="F:transmembrane transporter activity"/>
    <property type="evidence" value="ECO:0007669"/>
    <property type="project" value="InterPro"/>
</dbReference>
<feature type="transmembrane region" description="Helical" evidence="6">
    <location>
        <begin position="367"/>
        <end position="388"/>
    </location>
</feature>
<dbReference type="PANTHER" id="PTHR43124">
    <property type="entry name" value="PURINE EFFLUX PUMP PBUE"/>
    <property type="match status" value="1"/>
</dbReference>
<feature type="domain" description="Major facilitator superfamily (MFS) profile" evidence="7">
    <location>
        <begin position="16"/>
        <end position="392"/>
    </location>
</feature>
<geneLocation type="plasmid" evidence="8 9">
    <name>pTC2</name>
</geneLocation>
<gene>
    <name evidence="8" type="ordered locus">AAur_pTC20084</name>
</gene>
<accession>A1RDD5</accession>
<evidence type="ECO:0000256" key="5">
    <source>
        <dbReference type="ARBA" id="ARBA00023136"/>
    </source>
</evidence>
<feature type="transmembrane region" description="Helical" evidence="6">
    <location>
        <begin position="56"/>
        <end position="76"/>
    </location>
</feature>
<dbReference type="RefSeq" id="WP_011777154.1">
    <property type="nucleotide sequence ID" value="NC_008713.1"/>
</dbReference>
<keyword evidence="5 6" id="KW-0472">Membrane</keyword>
<dbReference type="InterPro" id="IPR050189">
    <property type="entry name" value="MFS_Efflux_Transporters"/>
</dbReference>
<comment type="subcellular location">
    <subcellularLocation>
        <location evidence="1">Cell membrane</location>
        <topology evidence="1">Multi-pass membrane protein</topology>
    </subcellularLocation>
</comment>
<dbReference type="EMBL" id="CP000476">
    <property type="protein sequence ID" value="ABM10759.1"/>
    <property type="molecule type" value="Genomic_DNA"/>
</dbReference>
<evidence type="ECO:0000259" key="7">
    <source>
        <dbReference type="PROSITE" id="PS50850"/>
    </source>
</evidence>
<dbReference type="InterPro" id="IPR011701">
    <property type="entry name" value="MFS"/>
</dbReference>